<dbReference type="PIRSF" id="PIRSF006305">
    <property type="entry name" value="Maf"/>
    <property type="match status" value="1"/>
</dbReference>
<dbReference type="AlphaFoldDB" id="A0A6M0GYV0"/>
<comment type="subcellular location">
    <subcellularLocation>
        <location evidence="3">Cytoplasm</location>
    </subcellularLocation>
</comment>
<dbReference type="PANTHER" id="PTHR43213:SF5">
    <property type="entry name" value="BIFUNCTIONAL DTTP_UTP PYROPHOSPHATASE_METHYLTRANSFERASE PROTEIN-RELATED"/>
    <property type="match status" value="1"/>
</dbReference>
<dbReference type="EMBL" id="JAAGPU010000001">
    <property type="protein sequence ID" value="NEU03367.1"/>
    <property type="molecule type" value="Genomic_DNA"/>
</dbReference>
<feature type="site" description="Important for substrate specificity" evidence="3">
    <location>
        <position position="11"/>
    </location>
</feature>
<dbReference type="CDD" id="cd00555">
    <property type="entry name" value="Maf"/>
    <property type="match status" value="1"/>
</dbReference>
<protein>
    <recommendedName>
        <fullName evidence="3">dTTP/UTP pyrophosphatase</fullName>
        <shortName evidence="3">dTTPase/UTPase</shortName>
        <ecNumber evidence="3">3.6.1.9</ecNumber>
    </recommendedName>
    <alternativeName>
        <fullName evidence="3">Nucleoside triphosphate pyrophosphatase</fullName>
    </alternativeName>
    <alternativeName>
        <fullName evidence="3">Nucleotide pyrophosphatase</fullName>
        <shortName evidence="3">Nucleotide PPase</shortName>
    </alternativeName>
</protein>
<accession>A0A6M0GYV0</accession>
<dbReference type="InterPro" id="IPR003697">
    <property type="entry name" value="Maf-like"/>
</dbReference>
<dbReference type="NCBIfam" id="TIGR00172">
    <property type="entry name" value="maf"/>
    <property type="match status" value="1"/>
</dbReference>
<dbReference type="EC" id="3.6.1.9" evidence="3"/>
<dbReference type="InterPro" id="IPR029001">
    <property type="entry name" value="ITPase-like_fam"/>
</dbReference>
<evidence type="ECO:0000256" key="1">
    <source>
        <dbReference type="ARBA" id="ARBA00001968"/>
    </source>
</evidence>
<dbReference type="RefSeq" id="WP_061995009.1">
    <property type="nucleotide sequence ID" value="NZ_JAAGPU010000001.1"/>
</dbReference>
<comment type="function">
    <text evidence="3">Nucleoside triphosphate pyrophosphatase that hydrolyzes dTTP and UTP. May have a dual role in cell division arrest and in preventing the incorporation of modified nucleotides into cellular nucleic acids.</text>
</comment>
<gene>
    <name evidence="4" type="ORF">G3M99_00575</name>
</gene>
<dbReference type="PANTHER" id="PTHR43213">
    <property type="entry name" value="BIFUNCTIONAL DTTP/UTP PYROPHOSPHATASE/METHYLTRANSFERASE PROTEIN-RELATED"/>
    <property type="match status" value="1"/>
</dbReference>
<name>A0A6M0GYV0_9CLOT</name>
<sequence length="191" mass="21496">MDIILASSSQRRRELLNLITNKFEIIPSNFDESTVSFEGKCREYVIKLSKGKALEVADRVKGEKLIIASDTIVFNNENLMLKPKDEKEAFNMLKSLSDNTHKVYSGIVVLNLETNEMLSDAVCTEVKFSKLTDDQILEYIQTKEPMDKSGAYGIQGKAAVFIEKINGCYYNVVGLPLNRLNSMINEMGVNL</sequence>
<keyword evidence="3" id="KW-0546">Nucleotide metabolism</keyword>
<evidence type="ECO:0000256" key="3">
    <source>
        <dbReference type="HAMAP-Rule" id="MF_00528"/>
    </source>
</evidence>
<evidence type="ECO:0000256" key="2">
    <source>
        <dbReference type="ARBA" id="ARBA00022801"/>
    </source>
</evidence>
<keyword evidence="2 3" id="KW-0378">Hydrolase</keyword>
<reference evidence="4 5" key="1">
    <citation type="submission" date="2020-02" db="EMBL/GenBank/DDBJ databases">
        <title>Genome assembly of a novel Clostridium senegalense strain.</title>
        <authorList>
            <person name="Gupta T.B."/>
            <person name="Jauregui R."/>
            <person name="Maclean P."/>
            <person name="Nawarathana A."/>
            <person name="Brightwell G."/>
        </authorList>
    </citation>
    <scope>NUCLEOTIDE SEQUENCE [LARGE SCALE GENOMIC DNA]</scope>
    <source>
        <strain evidence="4 5">AGRFS4</strain>
    </source>
</reference>
<comment type="caution">
    <text evidence="3">Lacks conserved residue(s) required for the propagation of feature annotation.</text>
</comment>
<dbReference type="Gene3D" id="3.90.950.10">
    <property type="match status" value="1"/>
</dbReference>
<comment type="similarity">
    <text evidence="3">Belongs to the Maf family. YhdE subfamily.</text>
</comment>
<dbReference type="GO" id="GO:0047429">
    <property type="term" value="F:nucleoside triphosphate diphosphatase activity"/>
    <property type="evidence" value="ECO:0007669"/>
    <property type="project" value="UniProtKB-EC"/>
</dbReference>
<evidence type="ECO:0000313" key="5">
    <source>
        <dbReference type="Proteomes" id="UP000481872"/>
    </source>
</evidence>
<dbReference type="Proteomes" id="UP000481872">
    <property type="component" value="Unassembled WGS sequence"/>
</dbReference>
<dbReference type="GO" id="GO:0009117">
    <property type="term" value="P:nucleotide metabolic process"/>
    <property type="evidence" value="ECO:0007669"/>
    <property type="project" value="UniProtKB-KW"/>
</dbReference>
<dbReference type="GO" id="GO:0005737">
    <property type="term" value="C:cytoplasm"/>
    <property type="evidence" value="ECO:0007669"/>
    <property type="project" value="UniProtKB-SubCell"/>
</dbReference>
<organism evidence="4 5">
    <name type="scientific">Clostridium senegalense</name>
    <dbReference type="NCBI Taxonomy" id="1465809"/>
    <lineage>
        <taxon>Bacteria</taxon>
        <taxon>Bacillati</taxon>
        <taxon>Bacillota</taxon>
        <taxon>Clostridia</taxon>
        <taxon>Eubacteriales</taxon>
        <taxon>Clostridiaceae</taxon>
        <taxon>Clostridium</taxon>
    </lineage>
</organism>
<comment type="catalytic activity">
    <reaction evidence="3">
        <text>UTP + H2O = UMP + diphosphate + H(+)</text>
        <dbReference type="Rhea" id="RHEA:29395"/>
        <dbReference type="ChEBI" id="CHEBI:15377"/>
        <dbReference type="ChEBI" id="CHEBI:15378"/>
        <dbReference type="ChEBI" id="CHEBI:33019"/>
        <dbReference type="ChEBI" id="CHEBI:46398"/>
        <dbReference type="ChEBI" id="CHEBI:57865"/>
        <dbReference type="EC" id="3.6.1.9"/>
    </reaction>
</comment>
<dbReference type="NCBIfam" id="NF000867">
    <property type="entry name" value="PRK00078.1"/>
    <property type="match status" value="1"/>
</dbReference>
<comment type="catalytic activity">
    <reaction evidence="3">
        <text>dTTP + H2O = dTMP + diphosphate + H(+)</text>
        <dbReference type="Rhea" id="RHEA:28534"/>
        <dbReference type="ChEBI" id="CHEBI:15377"/>
        <dbReference type="ChEBI" id="CHEBI:15378"/>
        <dbReference type="ChEBI" id="CHEBI:33019"/>
        <dbReference type="ChEBI" id="CHEBI:37568"/>
        <dbReference type="ChEBI" id="CHEBI:63528"/>
        <dbReference type="EC" id="3.6.1.9"/>
    </reaction>
</comment>
<dbReference type="HAMAP" id="MF_00528">
    <property type="entry name" value="Maf"/>
    <property type="match status" value="1"/>
</dbReference>
<comment type="caution">
    <text evidence="4">The sequence shown here is derived from an EMBL/GenBank/DDBJ whole genome shotgun (WGS) entry which is preliminary data.</text>
</comment>
<evidence type="ECO:0000313" key="4">
    <source>
        <dbReference type="EMBL" id="NEU03367.1"/>
    </source>
</evidence>
<proteinExistence type="inferred from homology"/>
<keyword evidence="5" id="KW-1185">Reference proteome</keyword>
<feature type="site" description="Important for substrate specificity" evidence="3">
    <location>
        <position position="155"/>
    </location>
</feature>
<comment type="cofactor">
    <cofactor evidence="1 3">
        <name>a divalent metal cation</name>
        <dbReference type="ChEBI" id="CHEBI:60240"/>
    </cofactor>
</comment>
<keyword evidence="3" id="KW-0963">Cytoplasm</keyword>
<dbReference type="SUPFAM" id="SSF52972">
    <property type="entry name" value="ITPase-like"/>
    <property type="match status" value="1"/>
</dbReference>
<feature type="site" description="Important for substrate specificity" evidence="3">
    <location>
        <position position="71"/>
    </location>
</feature>
<feature type="active site" description="Proton acceptor" evidence="3">
    <location>
        <position position="70"/>
    </location>
</feature>
<dbReference type="Pfam" id="PF02545">
    <property type="entry name" value="Maf"/>
    <property type="match status" value="1"/>
</dbReference>